<keyword evidence="1" id="KW-0732">Signal</keyword>
<comment type="caution">
    <text evidence="2">The sequence shown here is derived from an EMBL/GenBank/DDBJ whole genome shotgun (WGS) entry which is preliminary data.</text>
</comment>
<protein>
    <submittedName>
        <fullName evidence="2">Uncharacterized protein</fullName>
    </submittedName>
</protein>
<reference evidence="2" key="1">
    <citation type="submission" date="2022-04" db="EMBL/GenBank/DDBJ databases">
        <title>A functionally conserved STORR gene fusion in Papaver species that diverged 16.8 million years ago.</title>
        <authorList>
            <person name="Catania T."/>
        </authorList>
    </citation>
    <scope>NUCLEOTIDE SEQUENCE</scope>
    <source>
        <strain evidence="2">S-188037</strain>
    </source>
</reference>
<name>A0AAD4XNE9_9MAGN</name>
<evidence type="ECO:0000256" key="1">
    <source>
        <dbReference type="SAM" id="SignalP"/>
    </source>
</evidence>
<feature type="chain" id="PRO_5042196049" evidence="1">
    <location>
        <begin position="30"/>
        <end position="198"/>
    </location>
</feature>
<accession>A0AAD4XNE9</accession>
<gene>
    <name evidence="2" type="ORF">MKW98_028382</name>
</gene>
<keyword evidence="3" id="KW-1185">Reference proteome</keyword>
<evidence type="ECO:0000313" key="3">
    <source>
        <dbReference type="Proteomes" id="UP001202328"/>
    </source>
</evidence>
<sequence>MASSAAAVLHLLMNLFLTVIESLINRLHAIKISSCGSPCDVKLMWVNNTKESVVGLSAAFGAPLQTHADNALRYPAAFENPSIAAQVQPQIDRAFTMEAEVAESGGASGLLVIIDNEGLYKMACCENDTSINMTIPVVMISRSRQGRLLVKGNLLFKVSAAAETFKDDSAKEFALVWILGNARLPSYRDLKDIQEFWE</sequence>
<proteinExistence type="predicted"/>
<feature type="signal peptide" evidence="1">
    <location>
        <begin position="1"/>
        <end position="29"/>
    </location>
</feature>
<dbReference type="AlphaFoldDB" id="A0AAD4XNE9"/>
<dbReference type="Proteomes" id="UP001202328">
    <property type="component" value="Unassembled WGS sequence"/>
</dbReference>
<evidence type="ECO:0000313" key="2">
    <source>
        <dbReference type="EMBL" id="KAI3926246.1"/>
    </source>
</evidence>
<dbReference type="EMBL" id="JAJJMB010008071">
    <property type="protein sequence ID" value="KAI3926246.1"/>
    <property type="molecule type" value="Genomic_DNA"/>
</dbReference>
<organism evidence="2 3">
    <name type="scientific">Papaver atlanticum</name>
    <dbReference type="NCBI Taxonomy" id="357466"/>
    <lineage>
        <taxon>Eukaryota</taxon>
        <taxon>Viridiplantae</taxon>
        <taxon>Streptophyta</taxon>
        <taxon>Embryophyta</taxon>
        <taxon>Tracheophyta</taxon>
        <taxon>Spermatophyta</taxon>
        <taxon>Magnoliopsida</taxon>
        <taxon>Ranunculales</taxon>
        <taxon>Papaveraceae</taxon>
        <taxon>Papaveroideae</taxon>
        <taxon>Papaver</taxon>
    </lineage>
</organism>